<evidence type="ECO:0000313" key="3">
    <source>
        <dbReference type="Proteomes" id="UP000283530"/>
    </source>
</evidence>
<dbReference type="Proteomes" id="UP000283530">
    <property type="component" value="Unassembled WGS sequence"/>
</dbReference>
<protein>
    <submittedName>
        <fullName evidence="2">Uncharacterized protein</fullName>
    </submittedName>
</protein>
<dbReference type="AlphaFoldDB" id="A0A3S3R2R5"/>
<feature type="chain" id="PRO_5018723927" evidence="1">
    <location>
        <begin position="26"/>
        <end position="91"/>
    </location>
</feature>
<gene>
    <name evidence="2" type="ORF">CKAN_02276100</name>
</gene>
<organism evidence="2 3">
    <name type="scientific">Cinnamomum micranthum f. kanehirae</name>
    <dbReference type="NCBI Taxonomy" id="337451"/>
    <lineage>
        <taxon>Eukaryota</taxon>
        <taxon>Viridiplantae</taxon>
        <taxon>Streptophyta</taxon>
        <taxon>Embryophyta</taxon>
        <taxon>Tracheophyta</taxon>
        <taxon>Spermatophyta</taxon>
        <taxon>Magnoliopsida</taxon>
        <taxon>Magnoliidae</taxon>
        <taxon>Laurales</taxon>
        <taxon>Lauraceae</taxon>
        <taxon>Cinnamomum</taxon>
    </lineage>
</organism>
<keyword evidence="1" id="KW-0732">Signal</keyword>
<keyword evidence="3" id="KW-1185">Reference proteome</keyword>
<feature type="signal peptide" evidence="1">
    <location>
        <begin position="1"/>
        <end position="25"/>
    </location>
</feature>
<comment type="caution">
    <text evidence="2">The sequence shown here is derived from an EMBL/GenBank/DDBJ whole genome shotgun (WGS) entry which is preliminary data.</text>
</comment>
<evidence type="ECO:0000256" key="1">
    <source>
        <dbReference type="SAM" id="SignalP"/>
    </source>
</evidence>
<reference evidence="2 3" key="1">
    <citation type="journal article" date="2019" name="Nat. Plants">
        <title>Stout camphor tree genome fills gaps in understanding of flowering plant genome evolution.</title>
        <authorList>
            <person name="Chaw S.M."/>
            <person name="Liu Y.C."/>
            <person name="Wu Y.W."/>
            <person name="Wang H.Y."/>
            <person name="Lin C.I."/>
            <person name="Wu C.S."/>
            <person name="Ke H.M."/>
            <person name="Chang L.Y."/>
            <person name="Hsu C.Y."/>
            <person name="Yang H.T."/>
            <person name="Sudianto E."/>
            <person name="Hsu M.H."/>
            <person name="Wu K.P."/>
            <person name="Wang L.N."/>
            <person name="Leebens-Mack J.H."/>
            <person name="Tsai I.J."/>
        </authorList>
    </citation>
    <scope>NUCLEOTIDE SEQUENCE [LARGE SCALE GENOMIC DNA]</scope>
    <source>
        <strain evidence="3">cv. Chaw 1501</strain>
        <tissue evidence="2">Young leaves</tissue>
    </source>
</reference>
<name>A0A3S3R2R5_9MAGN</name>
<evidence type="ECO:0000313" key="2">
    <source>
        <dbReference type="EMBL" id="RWR93507.1"/>
    </source>
</evidence>
<sequence length="91" mass="10246">MRQFMALLVLVVLVMGLWEATPAGAARSVSCAKERRNLVNACKSMVFGKLPNADCCLLLRLVRFRYHNPLTNATTKNIEMCPKTNKHDIKL</sequence>
<proteinExistence type="predicted"/>
<dbReference type="EMBL" id="QPKB01000010">
    <property type="protein sequence ID" value="RWR93507.1"/>
    <property type="molecule type" value="Genomic_DNA"/>
</dbReference>
<accession>A0A3S3R2R5</accession>